<proteinExistence type="inferred from homology"/>
<keyword evidence="4" id="KW-1185">Reference proteome</keyword>
<evidence type="ECO:0000313" key="4">
    <source>
        <dbReference type="Proteomes" id="UP000295632"/>
    </source>
</evidence>
<dbReference type="NCBIfam" id="TIGR01617">
    <property type="entry name" value="arsC_related"/>
    <property type="match status" value="1"/>
</dbReference>
<sequence length="120" mass="13709">MGKLTIYMYPPCSTCKKAVKWGRDNGIHWEEVHIVEHPPTAEQLMQWADENNLPLKSFFNTSGKKYRELQLKDKLPTMTENEKATLLSSDGMLIKRPIITNGVTVTVGFKEEVAQATWLD</sequence>
<evidence type="ECO:0000313" key="3">
    <source>
        <dbReference type="EMBL" id="TDQ40472.1"/>
    </source>
</evidence>
<dbReference type="Proteomes" id="UP000295632">
    <property type="component" value="Unassembled WGS sequence"/>
</dbReference>
<organism evidence="3 4">
    <name type="scientific">Aureibacillus halotolerans</name>
    <dbReference type="NCBI Taxonomy" id="1508390"/>
    <lineage>
        <taxon>Bacteria</taxon>
        <taxon>Bacillati</taxon>
        <taxon>Bacillota</taxon>
        <taxon>Bacilli</taxon>
        <taxon>Bacillales</taxon>
        <taxon>Bacillaceae</taxon>
        <taxon>Aureibacillus</taxon>
    </lineage>
</organism>
<protein>
    <submittedName>
        <fullName evidence="3">Arsenate reductase</fullName>
    </submittedName>
</protein>
<dbReference type="PANTHER" id="PTHR30041:SF8">
    <property type="entry name" value="PROTEIN YFFB"/>
    <property type="match status" value="1"/>
</dbReference>
<dbReference type="OrthoDB" id="9794155at2"/>
<feature type="domain" description="C2H2-type" evidence="2">
    <location>
        <begin position="12"/>
        <end position="33"/>
    </location>
</feature>
<comment type="caution">
    <text evidence="3">The sequence shown here is derived from an EMBL/GenBank/DDBJ whole genome shotgun (WGS) entry which is preliminary data.</text>
</comment>
<dbReference type="CDD" id="cd03036">
    <property type="entry name" value="ArsC_like"/>
    <property type="match status" value="1"/>
</dbReference>
<dbReference type="PANTHER" id="PTHR30041">
    <property type="entry name" value="ARSENATE REDUCTASE"/>
    <property type="match status" value="1"/>
</dbReference>
<gene>
    <name evidence="3" type="ORF">EV213_106191</name>
</gene>
<evidence type="ECO:0000259" key="2">
    <source>
        <dbReference type="PROSITE" id="PS00028"/>
    </source>
</evidence>
<dbReference type="AlphaFoldDB" id="A0A4R6U4P6"/>
<dbReference type="InterPro" id="IPR013087">
    <property type="entry name" value="Znf_C2H2_type"/>
</dbReference>
<name>A0A4R6U4P6_9BACI</name>
<accession>A0A4R6U4P6</accession>
<dbReference type="InterPro" id="IPR036249">
    <property type="entry name" value="Thioredoxin-like_sf"/>
</dbReference>
<reference evidence="3 4" key="1">
    <citation type="submission" date="2019-03" db="EMBL/GenBank/DDBJ databases">
        <title>Genomic Encyclopedia of Type Strains, Phase IV (KMG-IV): sequencing the most valuable type-strain genomes for metagenomic binning, comparative biology and taxonomic classification.</title>
        <authorList>
            <person name="Goeker M."/>
        </authorList>
    </citation>
    <scope>NUCLEOTIDE SEQUENCE [LARGE SCALE GENOMIC DNA]</scope>
    <source>
        <strain evidence="3 4">DSM 28697</strain>
    </source>
</reference>
<comment type="similarity">
    <text evidence="1">Belongs to the ArsC family.</text>
</comment>
<dbReference type="PROSITE" id="PS00028">
    <property type="entry name" value="ZINC_FINGER_C2H2_1"/>
    <property type="match status" value="1"/>
</dbReference>
<dbReference type="InterPro" id="IPR006504">
    <property type="entry name" value="Tscrpt_reg_Spx/MgsR"/>
</dbReference>
<dbReference type="Pfam" id="PF03960">
    <property type="entry name" value="ArsC"/>
    <property type="match status" value="1"/>
</dbReference>
<dbReference type="EMBL" id="SNYJ01000006">
    <property type="protein sequence ID" value="TDQ40472.1"/>
    <property type="molecule type" value="Genomic_DNA"/>
</dbReference>
<dbReference type="RefSeq" id="WP_133580279.1">
    <property type="nucleotide sequence ID" value="NZ_SNYJ01000006.1"/>
</dbReference>
<dbReference type="PROSITE" id="PS51354">
    <property type="entry name" value="GLUTAREDOXIN_2"/>
    <property type="match status" value="1"/>
</dbReference>
<dbReference type="SUPFAM" id="SSF52833">
    <property type="entry name" value="Thioredoxin-like"/>
    <property type="match status" value="1"/>
</dbReference>
<dbReference type="Gene3D" id="3.40.30.10">
    <property type="entry name" value="Glutaredoxin"/>
    <property type="match status" value="1"/>
</dbReference>
<dbReference type="InterPro" id="IPR006660">
    <property type="entry name" value="Arsenate_reductase-like"/>
</dbReference>
<dbReference type="PROSITE" id="PS51353">
    <property type="entry name" value="ARSC"/>
    <property type="match status" value="1"/>
</dbReference>
<evidence type="ECO:0000256" key="1">
    <source>
        <dbReference type="PROSITE-ProRule" id="PRU01282"/>
    </source>
</evidence>